<dbReference type="EMBL" id="CP014821">
    <property type="protein sequence ID" value="AMR76224.1"/>
    <property type="molecule type" value="Genomic_DNA"/>
</dbReference>
<dbReference type="Pfam" id="PF07094">
    <property type="entry name" value="DUF1357"/>
    <property type="match status" value="1"/>
</dbReference>
<sequence>MNKKTQENVNNTQEDNLMQSTEDNKEDKNSITLSLKEYEEYKAYKATRESDSQNLSINERISKALADTQARLEEENKLLSEASRINEIDTLARKHLSSHFNKETLLAKGYLLKDIMQAQRRELVRKYVPAEDIQAIAKVRDTSHLDGEVLEQLVNLAKVNIKKRIQATSISSKGEIKLNLTNEDISILDPNFSPQNFNEFNISIANAYKERRNEFYKLGKQKTA</sequence>
<dbReference type="AlphaFoldDB" id="A0AAN1CFI2"/>
<name>A0AAN1CFI2_BORHE</name>
<evidence type="ECO:0000313" key="3">
    <source>
        <dbReference type="EMBL" id="AMR76224.1"/>
    </source>
</evidence>
<evidence type="ECO:0000256" key="1">
    <source>
        <dbReference type="SAM" id="Coils"/>
    </source>
</evidence>
<feature type="coiled-coil region" evidence="1">
    <location>
        <begin position="58"/>
        <end position="85"/>
    </location>
</feature>
<keyword evidence="1" id="KW-0175">Coiled coil</keyword>
<organism evidence="3">
    <name type="scientific">Borrelia hermsii</name>
    <dbReference type="NCBI Taxonomy" id="140"/>
    <lineage>
        <taxon>Bacteria</taxon>
        <taxon>Pseudomonadati</taxon>
        <taxon>Spirochaetota</taxon>
        <taxon>Spirochaetia</taxon>
        <taxon>Spirochaetales</taxon>
        <taxon>Borreliaceae</taxon>
        <taxon>Borrelia</taxon>
    </lineage>
</organism>
<reference evidence="3" key="1">
    <citation type="submission" date="2016-03" db="EMBL/GenBank/DDBJ databases">
        <title>Borrelia hermsii Genome sequencing and assembly.</title>
        <authorList>
            <person name="Bontemps-Gallo S."/>
            <person name="Stewart S."/>
        </authorList>
    </citation>
    <scope>NUCLEOTIDE SEQUENCE [LARGE SCALE GENOMIC DNA]</scope>
    <source>
        <strain evidence="3">DAH-2E7</strain>
        <plasmid evidence="3">unnamed</plasmid>
        <plasmid>unnamed 6</plasmid>
    </source>
</reference>
<dbReference type="RefSeq" id="WP_062706332.1">
    <property type="nucleotide sequence ID" value="NZ_CP014821.1"/>
</dbReference>
<geneLocation type="plasmid" evidence="4">
    <name>unnamed 6</name>
</geneLocation>
<gene>
    <name evidence="3" type="ORF">A0V01_06465</name>
</gene>
<proteinExistence type="predicted"/>
<evidence type="ECO:0000256" key="2">
    <source>
        <dbReference type="SAM" id="MobiDB-lite"/>
    </source>
</evidence>
<keyword evidence="3" id="KW-0614">Plasmid</keyword>
<evidence type="ECO:0000313" key="4">
    <source>
        <dbReference type="Proteomes" id="UP000075229"/>
    </source>
</evidence>
<feature type="region of interest" description="Disordered" evidence="2">
    <location>
        <begin position="1"/>
        <end position="31"/>
    </location>
</feature>
<accession>A0AAN1CFI2</accession>
<dbReference type="InterPro" id="IPR009791">
    <property type="entry name" value="DUF1357"/>
</dbReference>
<protein>
    <submittedName>
        <fullName evidence="3">Uncharacterized protein</fullName>
    </submittedName>
</protein>
<feature type="compositionally biased region" description="Polar residues" evidence="2">
    <location>
        <begin position="7"/>
        <end position="21"/>
    </location>
</feature>